<keyword evidence="1" id="KW-0732">Signal</keyword>
<proteinExistence type="predicted"/>
<evidence type="ECO:0000313" key="4">
    <source>
        <dbReference type="Proteomes" id="UP001595443"/>
    </source>
</evidence>
<feature type="chain" id="PRO_5046791079" evidence="1">
    <location>
        <begin position="33"/>
        <end position="172"/>
    </location>
</feature>
<dbReference type="SUPFAM" id="SSF47090">
    <property type="entry name" value="PGBD-like"/>
    <property type="match status" value="1"/>
</dbReference>
<reference evidence="4" key="1">
    <citation type="journal article" date="2019" name="Int. J. Syst. Evol. Microbiol.">
        <title>The Global Catalogue of Microorganisms (GCM) 10K type strain sequencing project: providing services to taxonomists for standard genome sequencing and annotation.</title>
        <authorList>
            <consortium name="The Broad Institute Genomics Platform"/>
            <consortium name="The Broad Institute Genome Sequencing Center for Infectious Disease"/>
            <person name="Wu L."/>
            <person name="Ma J."/>
        </authorList>
    </citation>
    <scope>NUCLEOTIDE SEQUENCE [LARGE SCALE GENOMIC DNA]</scope>
    <source>
        <strain evidence="4">KCTC 62192</strain>
    </source>
</reference>
<name>A0ABV7AJG0_9RHOB</name>
<organism evidence="3 4">
    <name type="scientific">Acidimangrovimonas pyrenivorans</name>
    <dbReference type="NCBI Taxonomy" id="2030798"/>
    <lineage>
        <taxon>Bacteria</taxon>
        <taxon>Pseudomonadati</taxon>
        <taxon>Pseudomonadota</taxon>
        <taxon>Alphaproteobacteria</taxon>
        <taxon>Rhodobacterales</taxon>
        <taxon>Paracoccaceae</taxon>
        <taxon>Acidimangrovimonas</taxon>
    </lineage>
</organism>
<accession>A0ABV7AJG0</accession>
<dbReference type="RefSeq" id="WP_377834075.1">
    <property type="nucleotide sequence ID" value="NZ_JBHRSK010000012.1"/>
</dbReference>
<feature type="domain" description="Peptidoglycan binding-like" evidence="2">
    <location>
        <begin position="113"/>
        <end position="142"/>
    </location>
</feature>
<comment type="caution">
    <text evidence="3">The sequence shown here is derived from an EMBL/GenBank/DDBJ whole genome shotgun (WGS) entry which is preliminary data.</text>
</comment>
<dbReference type="InterPro" id="IPR036366">
    <property type="entry name" value="PGBDSf"/>
</dbReference>
<protein>
    <submittedName>
        <fullName evidence="3">Peptidoglycan-binding protein</fullName>
    </submittedName>
</protein>
<dbReference type="Pfam" id="PF01471">
    <property type="entry name" value="PG_binding_1"/>
    <property type="match status" value="1"/>
</dbReference>
<gene>
    <name evidence="3" type="ORF">ACFOES_14760</name>
</gene>
<feature type="signal peptide" evidence="1">
    <location>
        <begin position="1"/>
        <end position="32"/>
    </location>
</feature>
<dbReference type="InterPro" id="IPR002477">
    <property type="entry name" value="Peptidoglycan-bd-like"/>
</dbReference>
<evidence type="ECO:0000256" key="1">
    <source>
        <dbReference type="SAM" id="SignalP"/>
    </source>
</evidence>
<dbReference type="EMBL" id="JBHRSK010000012">
    <property type="protein sequence ID" value="MFC2969365.1"/>
    <property type="molecule type" value="Genomic_DNA"/>
</dbReference>
<evidence type="ECO:0000313" key="3">
    <source>
        <dbReference type="EMBL" id="MFC2969365.1"/>
    </source>
</evidence>
<evidence type="ECO:0000259" key="2">
    <source>
        <dbReference type="Pfam" id="PF01471"/>
    </source>
</evidence>
<dbReference type="Proteomes" id="UP001595443">
    <property type="component" value="Unassembled WGS sequence"/>
</dbReference>
<sequence>MIRSLVPQTRMLIGATVALSMAAGLAAQPAQAQNGDIAKGILIGVATGVVVHEIAKDQRRRQVQQPIVVSQPHYERHYYERRERHHVRYVPAPRPTPISPTHRAFNSQDRQLRVSIQYELMQRGYYAGTLDGVWGPRTRQAVFDYARGHDDVARLTTVEGSNRVFSGILRRN</sequence>
<dbReference type="Gene3D" id="1.10.101.10">
    <property type="entry name" value="PGBD-like superfamily/PGBD"/>
    <property type="match status" value="1"/>
</dbReference>
<keyword evidence="4" id="KW-1185">Reference proteome</keyword>
<dbReference type="InterPro" id="IPR036365">
    <property type="entry name" value="PGBD-like_sf"/>
</dbReference>